<reference evidence="7 8" key="1">
    <citation type="submission" date="2015-09" db="EMBL/GenBank/DDBJ databases">
        <title>Host preference determinants of Valsa canker pathogens revealed by comparative genomics.</title>
        <authorList>
            <person name="Yin Z."/>
            <person name="Huang L."/>
        </authorList>
    </citation>
    <scope>NUCLEOTIDE SEQUENCE [LARGE SCALE GENOMIC DNA]</scope>
    <source>
        <strain evidence="7 8">YSFL</strain>
    </source>
</reference>
<dbReference type="GO" id="GO:0034477">
    <property type="term" value="P:U6 snRNA 3'-end processing"/>
    <property type="evidence" value="ECO:0007669"/>
    <property type="project" value="UniProtKB-UniRule"/>
</dbReference>
<name>A0A423VE27_CYTCH</name>
<dbReference type="PANTHER" id="PTHR13522">
    <property type="entry name" value="U6 SNRNA PHOSPHODIESTERASE 1"/>
    <property type="match status" value="1"/>
</dbReference>
<feature type="compositionally biased region" description="Gly residues" evidence="6">
    <location>
        <begin position="71"/>
        <end position="86"/>
    </location>
</feature>
<evidence type="ECO:0000313" key="7">
    <source>
        <dbReference type="EMBL" id="ROV89153.1"/>
    </source>
</evidence>
<dbReference type="STRING" id="252740.A0A423VE27"/>
<keyword evidence="3" id="KW-0456">Lyase</keyword>
<keyword evidence="2 5" id="KW-0378">Hydrolase</keyword>
<feature type="active site" description="Proton donor/acceptor" evidence="5">
    <location>
        <position position="317"/>
    </location>
</feature>
<evidence type="ECO:0000256" key="2">
    <source>
        <dbReference type="ARBA" id="ARBA00022801"/>
    </source>
</evidence>
<evidence type="ECO:0000256" key="6">
    <source>
        <dbReference type="SAM" id="MobiDB-lite"/>
    </source>
</evidence>
<dbReference type="PANTHER" id="PTHR13522:SF3">
    <property type="entry name" value="U6 SNRNA PHOSPHODIESTERASE 1"/>
    <property type="match status" value="1"/>
</dbReference>
<organism evidence="7 8">
    <name type="scientific">Cytospora chrysosperma</name>
    <name type="common">Cytospora canker fungus</name>
    <name type="synonym">Sphaeria chrysosperma</name>
    <dbReference type="NCBI Taxonomy" id="252740"/>
    <lineage>
        <taxon>Eukaryota</taxon>
        <taxon>Fungi</taxon>
        <taxon>Dikarya</taxon>
        <taxon>Ascomycota</taxon>
        <taxon>Pezizomycotina</taxon>
        <taxon>Sordariomycetes</taxon>
        <taxon>Sordariomycetidae</taxon>
        <taxon>Diaporthales</taxon>
        <taxon>Cytosporaceae</taxon>
        <taxon>Cytospora</taxon>
    </lineage>
</organism>
<evidence type="ECO:0000256" key="5">
    <source>
        <dbReference type="HAMAP-Rule" id="MF_03040"/>
    </source>
</evidence>
<feature type="region of interest" description="Disordered" evidence="6">
    <location>
        <begin position="1"/>
        <end position="89"/>
    </location>
</feature>
<dbReference type="Gene3D" id="3.90.1140.10">
    <property type="entry name" value="Cyclic phosphodiesterase"/>
    <property type="match status" value="1"/>
</dbReference>
<evidence type="ECO:0000313" key="8">
    <source>
        <dbReference type="Proteomes" id="UP000284375"/>
    </source>
</evidence>
<dbReference type="InterPro" id="IPR027521">
    <property type="entry name" value="Usb1"/>
</dbReference>
<accession>A0A423VE27</accession>
<dbReference type="GO" id="GO:0016829">
    <property type="term" value="F:lyase activity"/>
    <property type="evidence" value="ECO:0007669"/>
    <property type="project" value="UniProtKB-KW"/>
</dbReference>
<comment type="similarity">
    <text evidence="5">Belongs to the 2H phosphoesterase superfamily. USB1 family.</text>
</comment>
<comment type="subcellular location">
    <subcellularLocation>
        <location evidence="5">Nucleus</location>
    </subcellularLocation>
</comment>
<dbReference type="EC" id="3.1.4.-" evidence="5"/>
<evidence type="ECO:0000256" key="3">
    <source>
        <dbReference type="ARBA" id="ARBA00023239"/>
    </source>
</evidence>
<dbReference type="Proteomes" id="UP000284375">
    <property type="component" value="Unassembled WGS sequence"/>
</dbReference>
<dbReference type="OrthoDB" id="49151at2759"/>
<feature type="compositionally biased region" description="Polar residues" evidence="6">
    <location>
        <begin position="1"/>
        <end position="13"/>
    </location>
</feature>
<dbReference type="EMBL" id="LJZO01000060">
    <property type="protein sequence ID" value="ROV89153.1"/>
    <property type="molecule type" value="Genomic_DNA"/>
</dbReference>
<protein>
    <recommendedName>
        <fullName evidence="5">U6 snRNA phosphodiesterase</fullName>
        <ecNumber evidence="5">3.1.4.-</ecNumber>
    </recommendedName>
</protein>
<gene>
    <name evidence="5" type="primary">USB1</name>
    <name evidence="7" type="ORF">VSDG_08861</name>
</gene>
<comment type="caution">
    <text evidence="7">The sequence shown here is derived from an EMBL/GenBank/DDBJ whole genome shotgun (WGS) entry which is preliminary data.</text>
</comment>
<evidence type="ECO:0000256" key="4">
    <source>
        <dbReference type="ARBA" id="ARBA00023242"/>
    </source>
</evidence>
<proteinExistence type="inferred from homology"/>
<keyword evidence="4 5" id="KW-0539">Nucleus</keyword>
<dbReference type="GO" id="GO:1990838">
    <property type="term" value="F:poly(U)-specific exoribonuclease activity, producing 3' uridine cyclic phosphate ends"/>
    <property type="evidence" value="ECO:0007669"/>
    <property type="project" value="UniProtKB-UniRule"/>
</dbReference>
<comment type="function">
    <text evidence="5">Phosphodiesterase responsible for the U6 snRNA 3' end processing. Acts as an exoribonuclease (RNase) responsible for trimming the poly(U) tract of the last nucleotides in the pre-U6 snRNA molecule, leading to the formation of mature U6 snRNA.</text>
</comment>
<keyword evidence="1 5" id="KW-0540">Nuclease</keyword>
<evidence type="ECO:0000256" key="1">
    <source>
        <dbReference type="ARBA" id="ARBA00022722"/>
    </source>
</evidence>
<dbReference type="GO" id="GO:0005634">
    <property type="term" value="C:nucleus"/>
    <property type="evidence" value="ECO:0007669"/>
    <property type="project" value="UniProtKB-SubCell"/>
</dbReference>
<feature type="compositionally biased region" description="Low complexity" evidence="6">
    <location>
        <begin position="38"/>
        <end position="66"/>
    </location>
</feature>
<dbReference type="HAMAP" id="MF_03040">
    <property type="entry name" value="USB1"/>
    <property type="match status" value="1"/>
</dbReference>
<dbReference type="AlphaFoldDB" id="A0A423VE27"/>
<feature type="region of interest" description="Disordered" evidence="6">
    <location>
        <begin position="251"/>
        <end position="270"/>
    </location>
</feature>
<feature type="active site" description="Proton donor/acceptor" evidence="5">
    <location>
        <position position="189"/>
    </location>
</feature>
<keyword evidence="8" id="KW-1185">Reference proteome</keyword>
<sequence>MALVEYSSSSGSEADQDEEEQQRPSKRRRTSPPPNPPISASKAAAATAATAAPSAPRSSSSTRPNPKLQSGDGGGGSGGDGGGGGCALPPLPSSFHDLYASTVRTATADLPSLHHGRRRVIPHKEGNWPSHIYTEWHPSPPQHALLRSLLASLAGALGPELARQSEGGAGGHALVGFLESGLGAPLPLHVSLSRPFVLRTGDKDGFLGRLVGAVEGSGVRAFALVCDGLSWHRSPDSERSFLVLRVRSSSPPPGAAAADDGDACGGGGGGRNPELSTLLSRCNDLVSSYGQPRLYAAPRDPGGEEEGGGVGGDDAFHISIAWSFASPTDEICRRTAEVFARPEFQHRVAKDITIPVEGIKAKIGNVVTNIGLLGRKKGRQGSGLFGV</sequence>
<dbReference type="Pfam" id="PF09749">
    <property type="entry name" value="HVSL"/>
    <property type="match status" value="1"/>
</dbReference>